<dbReference type="Pfam" id="PF23728">
    <property type="entry name" value="Tubby_C_like"/>
    <property type="match status" value="1"/>
</dbReference>
<protein>
    <recommendedName>
        <fullName evidence="1">Tubby C-terminal domain-containing protein</fullName>
    </recommendedName>
</protein>
<dbReference type="EMBL" id="CP095072">
    <property type="protein sequence ID" value="UOQ50337.1"/>
    <property type="molecule type" value="Genomic_DNA"/>
</dbReference>
<organism evidence="2 3">
    <name type="scientific">Gracilibacillus caseinilyticus</name>
    <dbReference type="NCBI Taxonomy" id="2932256"/>
    <lineage>
        <taxon>Bacteria</taxon>
        <taxon>Bacillati</taxon>
        <taxon>Bacillota</taxon>
        <taxon>Bacilli</taxon>
        <taxon>Bacillales</taxon>
        <taxon>Bacillaceae</taxon>
        <taxon>Gracilibacillus</taxon>
    </lineage>
</organism>
<dbReference type="InterPro" id="IPR056944">
    <property type="entry name" value="Tubby_C-like"/>
</dbReference>
<feature type="domain" description="Tubby C-terminal" evidence="1">
    <location>
        <begin position="5"/>
        <end position="177"/>
    </location>
</feature>
<keyword evidence="3" id="KW-1185">Reference proteome</keyword>
<evidence type="ECO:0000313" key="3">
    <source>
        <dbReference type="Proteomes" id="UP000831782"/>
    </source>
</evidence>
<evidence type="ECO:0000259" key="1">
    <source>
        <dbReference type="Pfam" id="PF23728"/>
    </source>
</evidence>
<gene>
    <name evidence="2" type="ORF">MUN88_09895</name>
</gene>
<evidence type="ECO:0000313" key="2">
    <source>
        <dbReference type="EMBL" id="UOQ50337.1"/>
    </source>
</evidence>
<name>A0ABY4F2D4_9BACI</name>
<accession>A0ABY4F2D4</accession>
<reference evidence="2 3" key="1">
    <citation type="submission" date="2022-04" db="EMBL/GenBank/DDBJ databases">
        <title>Gracilibacillus sp. isolated from saltern.</title>
        <authorList>
            <person name="Won M."/>
            <person name="Lee C.-M."/>
            <person name="Woen H.-Y."/>
            <person name="Kwon S.-W."/>
        </authorList>
    </citation>
    <scope>NUCLEOTIDE SEQUENCE [LARGE SCALE GENOMIC DNA]</scope>
    <source>
        <strain evidence="2 3">SSWR10-1</strain>
    </source>
</reference>
<sequence>MSMEFFTVLPMRKYLDKQIVISDSDSTKVGFIQRRYKSRLDKVINYLPLSFLETRNIDGEGGGYQLKIREQSFKSNLTKLKWDVYLKDVNKESSFLLRDKTKISTNPRMVYHKNNKEYVFKKDIFNRTCDISIDGHISCAEIKMDKKFPPSLRIKVKTDDLTVAEVLGVYYIINLVY</sequence>
<dbReference type="Proteomes" id="UP000831782">
    <property type="component" value="Chromosome"/>
</dbReference>
<proteinExistence type="predicted"/>